<name>A0ACB6ZHM8_THEGA</name>
<accession>A0ACB6ZHM8</accession>
<gene>
    <name evidence="1" type="ORF">BDM02DRAFT_3095836</name>
</gene>
<evidence type="ECO:0000313" key="1">
    <source>
        <dbReference type="EMBL" id="KAF9648848.1"/>
    </source>
</evidence>
<reference evidence="1" key="1">
    <citation type="submission" date="2019-10" db="EMBL/GenBank/DDBJ databases">
        <authorList>
            <consortium name="DOE Joint Genome Institute"/>
            <person name="Kuo A."/>
            <person name="Miyauchi S."/>
            <person name="Kiss E."/>
            <person name="Drula E."/>
            <person name="Kohler A."/>
            <person name="Sanchez-Garcia M."/>
            <person name="Andreopoulos B."/>
            <person name="Barry K.W."/>
            <person name="Bonito G."/>
            <person name="Buee M."/>
            <person name="Carver A."/>
            <person name="Chen C."/>
            <person name="Cichocki N."/>
            <person name="Clum A."/>
            <person name="Culley D."/>
            <person name="Crous P.W."/>
            <person name="Fauchery L."/>
            <person name="Girlanda M."/>
            <person name="Hayes R."/>
            <person name="Keri Z."/>
            <person name="Labutti K."/>
            <person name="Lipzen A."/>
            <person name="Lombard V."/>
            <person name="Magnuson J."/>
            <person name="Maillard F."/>
            <person name="Morin E."/>
            <person name="Murat C."/>
            <person name="Nolan M."/>
            <person name="Ohm R."/>
            <person name="Pangilinan J."/>
            <person name="Pereira M."/>
            <person name="Perotto S."/>
            <person name="Peter M."/>
            <person name="Riley R."/>
            <person name="Sitrit Y."/>
            <person name="Stielow B."/>
            <person name="Szollosi G."/>
            <person name="Zifcakova L."/>
            <person name="Stursova M."/>
            <person name="Spatafora J.W."/>
            <person name="Tedersoo L."/>
            <person name="Vaario L.-M."/>
            <person name="Yamada A."/>
            <person name="Yan M."/>
            <person name="Wang P."/>
            <person name="Xu J."/>
            <person name="Bruns T."/>
            <person name="Baldrian P."/>
            <person name="Vilgalys R."/>
            <person name="Henrissat B."/>
            <person name="Grigoriev I.V."/>
            <person name="Hibbett D."/>
            <person name="Nagy L.G."/>
            <person name="Martin F.M."/>
        </authorList>
    </citation>
    <scope>NUCLEOTIDE SEQUENCE</scope>
    <source>
        <strain evidence="1">P2</strain>
    </source>
</reference>
<feature type="non-terminal residue" evidence="1">
    <location>
        <position position="1"/>
    </location>
</feature>
<proteinExistence type="predicted"/>
<keyword evidence="2" id="KW-1185">Reference proteome</keyword>
<organism evidence="1 2">
    <name type="scientific">Thelephora ganbajun</name>
    <name type="common">Ganba fungus</name>
    <dbReference type="NCBI Taxonomy" id="370292"/>
    <lineage>
        <taxon>Eukaryota</taxon>
        <taxon>Fungi</taxon>
        <taxon>Dikarya</taxon>
        <taxon>Basidiomycota</taxon>
        <taxon>Agaricomycotina</taxon>
        <taxon>Agaricomycetes</taxon>
        <taxon>Thelephorales</taxon>
        <taxon>Thelephoraceae</taxon>
        <taxon>Thelephora</taxon>
    </lineage>
</organism>
<reference evidence="1" key="2">
    <citation type="journal article" date="2020" name="Nat. Commun.">
        <title>Large-scale genome sequencing of mycorrhizal fungi provides insights into the early evolution of symbiotic traits.</title>
        <authorList>
            <person name="Miyauchi S."/>
            <person name="Kiss E."/>
            <person name="Kuo A."/>
            <person name="Drula E."/>
            <person name="Kohler A."/>
            <person name="Sanchez-Garcia M."/>
            <person name="Morin E."/>
            <person name="Andreopoulos B."/>
            <person name="Barry K.W."/>
            <person name="Bonito G."/>
            <person name="Buee M."/>
            <person name="Carver A."/>
            <person name="Chen C."/>
            <person name="Cichocki N."/>
            <person name="Clum A."/>
            <person name="Culley D."/>
            <person name="Crous P.W."/>
            <person name="Fauchery L."/>
            <person name="Girlanda M."/>
            <person name="Hayes R.D."/>
            <person name="Keri Z."/>
            <person name="LaButti K."/>
            <person name="Lipzen A."/>
            <person name="Lombard V."/>
            <person name="Magnuson J."/>
            <person name="Maillard F."/>
            <person name="Murat C."/>
            <person name="Nolan M."/>
            <person name="Ohm R.A."/>
            <person name="Pangilinan J."/>
            <person name="Pereira M.F."/>
            <person name="Perotto S."/>
            <person name="Peter M."/>
            <person name="Pfister S."/>
            <person name="Riley R."/>
            <person name="Sitrit Y."/>
            <person name="Stielow J.B."/>
            <person name="Szollosi G."/>
            <person name="Zifcakova L."/>
            <person name="Stursova M."/>
            <person name="Spatafora J.W."/>
            <person name="Tedersoo L."/>
            <person name="Vaario L.M."/>
            <person name="Yamada A."/>
            <person name="Yan M."/>
            <person name="Wang P."/>
            <person name="Xu J."/>
            <person name="Bruns T."/>
            <person name="Baldrian P."/>
            <person name="Vilgalys R."/>
            <person name="Dunand C."/>
            <person name="Henrissat B."/>
            <person name="Grigoriev I.V."/>
            <person name="Hibbett D."/>
            <person name="Nagy L.G."/>
            <person name="Martin F.M."/>
        </authorList>
    </citation>
    <scope>NUCLEOTIDE SEQUENCE</scope>
    <source>
        <strain evidence="1">P2</strain>
    </source>
</reference>
<comment type="caution">
    <text evidence="1">The sequence shown here is derived from an EMBL/GenBank/DDBJ whole genome shotgun (WGS) entry which is preliminary data.</text>
</comment>
<dbReference type="Proteomes" id="UP000886501">
    <property type="component" value="Unassembled WGS sequence"/>
</dbReference>
<protein>
    <submittedName>
        <fullName evidence="1">ADP-ribosylation</fullName>
    </submittedName>
</protein>
<evidence type="ECO:0000313" key="2">
    <source>
        <dbReference type="Proteomes" id="UP000886501"/>
    </source>
</evidence>
<sequence length="334" mass="36465">CKVRPKYNDGKSTHPYCSRTCASASKSNGAQNGNGNHGNGNGHTPQRGNTMPGTFNNTPPVNTCATPGCQMAVYKDSNGALGKYCGKTHKALGQKGCIACRKAEKSGKTNFCTSCEVSVMQKAPAIIEITEENETFKSVTQQFKRSWRHTTTCPTVRAVYKIVNTQQNLDKYNAYRDSVESRGNFTGVGRPPGNENRRWHGTRRKCTLGDKGCTAFCSDLQCSLCCIVKTSFDLAHFGKKTSWGRFGTGIYTSSTSSKSNDYSTNDSSSPWKAMLLNKVVVGKGYKILRDNPSMTAPPSGYDSVLAEVGGSLNYDELIVYTNDAVRPSYLVMYE</sequence>
<dbReference type="EMBL" id="MU118007">
    <property type="protein sequence ID" value="KAF9648848.1"/>
    <property type="molecule type" value="Genomic_DNA"/>
</dbReference>